<evidence type="ECO:0000256" key="3">
    <source>
        <dbReference type="ARBA" id="ARBA00022723"/>
    </source>
</evidence>
<feature type="domain" description="Sulfatase N-terminal" evidence="7">
    <location>
        <begin position="41"/>
        <end position="149"/>
    </location>
</feature>
<name>A0ABM1EI33_PRICU</name>
<evidence type="ECO:0000313" key="8">
    <source>
        <dbReference type="Proteomes" id="UP000695022"/>
    </source>
</evidence>
<dbReference type="PANTHER" id="PTHR42693">
    <property type="entry name" value="ARYLSULFATASE FAMILY MEMBER"/>
    <property type="match status" value="1"/>
</dbReference>
<dbReference type="InterPro" id="IPR000917">
    <property type="entry name" value="Sulfatase_N"/>
</dbReference>
<dbReference type="GeneID" id="106812483"/>
<sequence length="357" mass="39702">MAKYQHAVVSSALLVLCLSRSTWQLRADSCENEKKDGATRPNVVLFFADDVGYGDLAVYGHPTQEWNRVDKLATEGIRFTQWYSGESVCTPSRAALLTARLPVRTGVYGHQRVFLTWMTSGLPKDEVTLGEIFQRAGYSTGMVGKWHLGEKATTWEGGFRVPAIVSWPAKIPPGQVSSAVVTTMDIMPTLADLIGESMPSDRVIDGKSIVDILLRGSQTSPHELIYFYCNDRLSAVRYRNHKVHFYTCQETTDAEYKEECPGGVPTDPTWCCKCIDCVGSRFTEHSPPIVFNLIVDPKEIWPLPPSEALRSLLADVDALVTQHLATVTTVPPLLTDEWRNDDVIPCCEPPSCECNYP</sequence>
<dbReference type="PROSITE" id="PS00149">
    <property type="entry name" value="SULFATASE_2"/>
    <property type="match status" value="1"/>
</dbReference>
<feature type="chain" id="PRO_5047357269" evidence="6">
    <location>
        <begin position="28"/>
        <end position="357"/>
    </location>
</feature>
<proteinExistence type="inferred from homology"/>
<comment type="cofactor">
    <cofactor evidence="1">
        <name>Ca(2+)</name>
        <dbReference type="ChEBI" id="CHEBI:29108"/>
    </cofactor>
</comment>
<dbReference type="InterPro" id="IPR024607">
    <property type="entry name" value="Sulfatase_CS"/>
</dbReference>
<keyword evidence="3" id="KW-0479">Metal-binding</keyword>
<dbReference type="PANTHER" id="PTHR42693:SF15">
    <property type="entry name" value="ARYLSULFATASE"/>
    <property type="match status" value="1"/>
</dbReference>
<feature type="signal peptide" evidence="6">
    <location>
        <begin position="1"/>
        <end position="27"/>
    </location>
</feature>
<dbReference type="Pfam" id="PF00884">
    <property type="entry name" value="Sulfatase"/>
    <property type="match status" value="1"/>
</dbReference>
<keyword evidence="5" id="KW-0106">Calcium</keyword>
<keyword evidence="8" id="KW-1185">Reference proteome</keyword>
<evidence type="ECO:0000313" key="9">
    <source>
        <dbReference type="RefSeq" id="XP_014671854.1"/>
    </source>
</evidence>
<dbReference type="InterPro" id="IPR017850">
    <property type="entry name" value="Alkaline_phosphatase_core_sf"/>
</dbReference>
<reference evidence="9" key="1">
    <citation type="submission" date="2025-08" db="UniProtKB">
        <authorList>
            <consortium name="RefSeq"/>
        </authorList>
    </citation>
    <scope>IDENTIFICATION</scope>
</reference>
<gene>
    <name evidence="9" type="primary">LOC106812483</name>
</gene>
<evidence type="ECO:0000256" key="1">
    <source>
        <dbReference type="ARBA" id="ARBA00001913"/>
    </source>
</evidence>
<dbReference type="Proteomes" id="UP000695022">
    <property type="component" value="Unplaced"/>
</dbReference>
<dbReference type="Gene3D" id="3.40.720.10">
    <property type="entry name" value="Alkaline Phosphatase, subunit A"/>
    <property type="match status" value="2"/>
</dbReference>
<evidence type="ECO:0000256" key="2">
    <source>
        <dbReference type="ARBA" id="ARBA00008779"/>
    </source>
</evidence>
<keyword evidence="4" id="KW-0378">Hydrolase</keyword>
<dbReference type="Gene3D" id="3.30.1120.10">
    <property type="match status" value="1"/>
</dbReference>
<evidence type="ECO:0000256" key="5">
    <source>
        <dbReference type="ARBA" id="ARBA00022837"/>
    </source>
</evidence>
<dbReference type="SUPFAM" id="SSF53649">
    <property type="entry name" value="Alkaline phosphatase-like"/>
    <property type="match status" value="1"/>
</dbReference>
<evidence type="ECO:0000259" key="7">
    <source>
        <dbReference type="Pfam" id="PF00884"/>
    </source>
</evidence>
<dbReference type="InterPro" id="IPR050738">
    <property type="entry name" value="Sulfatase"/>
</dbReference>
<comment type="similarity">
    <text evidence="2">Belongs to the sulfatase family.</text>
</comment>
<evidence type="ECO:0000256" key="6">
    <source>
        <dbReference type="SAM" id="SignalP"/>
    </source>
</evidence>
<keyword evidence="6" id="KW-0732">Signal</keyword>
<dbReference type="Pfam" id="PF14707">
    <property type="entry name" value="Sulfatase_C"/>
    <property type="match status" value="1"/>
</dbReference>
<accession>A0ABM1EI33</accession>
<protein>
    <submittedName>
        <fullName evidence="9">Arylsulfatase-like</fullName>
    </submittedName>
</protein>
<dbReference type="RefSeq" id="XP_014671854.1">
    <property type="nucleotide sequence ID" value="XM_014816368.1"/>
</dbReference>
<evidence type="ECO:0000256" key="4">
    <source>
        <dbReference type="ARBA" id="ARBA00022801"/>
    </source>
</evidence>
<organism evidence="8 9">
    <name type="scientific">Priapulus caudatus</name>
    <name type="common">Priapulid worm</name>
    <dbReference type="NCBI Taxonomy" id="37621"/>
    <lineage>
        <taxon>Eukaryota</taxon>
        <taxon>Metazoa</taxon>
        <taxon>Ecdysozoa</taxon>
        <taxon>Scalidophora</taxon>
        <taxon>Priapulida</taxon>
        <taxon>Priapulimorpha</taxon>
        <taxon>Priapulimorphida</taxon>
        <taxon>Priapulidae</taxon>
        <taxon>Priapulus</taxon>
    </lineage>
</organism>